<organism evidence="9 10">
    <name type="scientific">Secundilactobacillus odoratitofui DSM 19909 = JCM 15043</name>
    <dbReference type="NCBI Taxonomy" id="1423776"/>
    <lineage>
        <taxon>Bacteria</taxon>
        <taxon>Bacillati</taxon>
        <taxon>Bacillota</taxon>
        <taxon>Bacilli</taxon>
        <taxon>Lactobacillales</taxon>
        <taxon>Lactobacillaceae</taxon>
        <taxon>Secundilactobacillus</taxon>
    </lineage>
</organism>
<feature type="binding site" evidence="8">
    <location>
        <begin position="74"/>
        <end position="75"/>
    </location>
    <ligand>
        <name>substrate</name>
    </ligand>
</feature>
<evidence type="ECO:0000313" key="9">
    <source>
        <dbReference type="EMBL" id="KRK97247.1"/>
    </source>
</evidence>
<evidence type="ECO:0000256" key="2">
    <source>
        <dbReference type="ARBA" id="ARBA00013090"/>
    </source>
</evidence>
<evidence type="ECO:0000256" key="4">
    <source>
        <dbReference type="ARBA" id="ARBA00022984"/>
    </source>
</evidence>
<dbReference type="OrthoDB" id="9801055at2"/>
<dbReference type="SUPFAM" id="SSF53681">
    <property type="entry name" value="Aspartate/glutamate racemase"/>
    <property type="match status" value="2"/>
</dbReference>
<comment type="caution">
    <text evidence="9">The sequence shown here is derived from an EMBL/GenBank/DDBJ whole genome shotgun (WGS) entry which is preliminary data.</text>
</comment>
<dbReference type="NCBIfam" id="TIGR00067">
    <property type="entry name" value="glut_race"/>
    <property type="match status" value="1"/>
</dbReference>
<dbReference type="InterPro" id="IPR004391">
    <property type="entry name" value="Glu_race"/>
</dbReference>
<keyword evidence="6 8" id="KW-0961">Cell wall biogenesis/degradation</keyword>
<dbReference type="FunFam" id="3.40.50.1860:FF:000002">
    <property type="entry name" value="Glutamate racemase"/>
    <property type="match status" value="1"/>
</dbReference>
<dbReference type="GO" id="GO:0009252">
    <property type="term" value="P:peptidoglycan biosynthetic process"/>
    <property type="evidence" value="ECO:0007669"/>
    <property type="project" value="UniProtKB-UniRule"/>
</dbReference>
<dbReference type="EC" id="5.1.1.3" evidence="2 8"/>
<dbReference type="AlphaFoldDB" id="A0A0R1LN93"/>
<evidence type="ECO:0000256" key="1">
    <source>
        <dbReference type="ARBA" id="ARBA00001602"/>
    </source>
</evidence>
<dbReference type="STRING" id="1423776.FD04_GL002109"/>
<gene>
    <name evidence="8" type="primary">murI</name>
    <name evidence="9" type="ORF">FD04_GL002109</name>
</gene>
<evidence type="ECO:0000256" key="7">
    <source>
        <dbReference type="ARBA" id="ARBA00070053"/>
    </source>
</evidence>
<dbReference type="InterPro" id="IPR001920">
    <property type="entry name" value="Asp/Glu_race"/>
</dbReference>
<sequence length="283" mass="29667">MKSQPIGFLDSGIGGLTVVKEALRQLPNESIVYLGDQARLPYGPRPASEVAHFVQQITGFLLAQNVKAIVIACNTATAAALPILQAKLSIPVVGVIDSGSQSAVAMSQAQQIGVIATAGTISSHAYHRAITKLSPQATISGLACPEFVTIVENNQAETPETAKTVAEKLSYFKPGQIDTLILGCTHFPLLQPAIEAAVGPNVQLVDSGVETVTKIKQLLTDQKLLAPSNHVASHAFYTTGATAPFDEIAANWLQLPGLTAKHIAVDGLVAYGDLEEGEPTDEA</sequence>
<protein>
    <recommendedName>
        <fullName evidence="7 8">Glutamate racemase</fullName>
        <ecNumber evidence="2 8">5.1.1.3</ecNumber>
    </recommendedName>
</protein>
<accession>A0A0R1LN93</accession>
<dbReference type="InterPro" id="IPR015942">
    <property type="entry name" value="Asp/Glu/hydantoin_racemase"/>
</dbReference>
<dbReference type="EMBL" id="AZEE01000030">
    <property type="protein sequence ID" value="KRK97247.1"/>
    <property type="molecule type" value="Genomic_DNA"/>
</dbReference>
<feature type="binding site" evidence="8">
    <location>
        <begin position="42"/>
        <end position="43"/>
    </location>
    <ligand>
        <name>substrate</name>
    </ligand>
</feature>
<dbReference type="GO" id="GO:0008360">
    <property type="term" value="P:regulation of cell shape"/>
    <property type="evidence" value="ECO:0007669"/>
    <property type="project" value="UniProtKB-KW"/>
</dbReference>
<name>A0A0R1LN93_9LACO</name>
<dbReference type="InterPro" id="IPR033134">
    <property type="entry name" value="Asp/Glu_racemase_AS_2"/>
</dbReference>
<dbReference type="GO" id="GO:0071555">
    <property type="term" value="P:cell wall organization"/>
    <property type="evidence" value="ECO:0007669"/>
    <property type="project" value="UniProtKB-KW"/>
</dbReference>
<dbReference type="PATRIC" id="fig|1423776.4.peg.2136"/>
<comment type="pathway">
    <text evidence="8">Cell wall biogenesis; peptidoglycan biosynthesis.</text>
</comment>
<dbReference type="PROSITE" id="PS00924">
    <property type="entry name" value="ASP_GLU_RACEMASE_2"/>
    <property type="match status" value="1"/>
</dbReference>
<evidence type="ECO:0000313" key="10">
    <source>
        <dbReference type="Proteomes" id="UP000051160"/>
    </source>
</evidence>
<feature type="binding site" evidence="8">
    <location>
        <begin position="10"/>
        <end position="11"/>
    </location>
    <ligand>
        <name>substrate</name>
    </ligand>
</feature>
<dbReference type="PANTHER" id="PTHR21198:SF2">
    <property type="entry name" value="GLUTAMATE RACEMASE"/>
    <property type="match status" value="1"/>
</dbReference>
<keyword evidence="4 8" id="KW-0573">Peptidoglycan synthesis</keyword>
<dbReference type="Proteomes" id="UP000051160">
    <property type="component" value="Unassembled WGS sequence"/>
</dbReference>
<dbReference type="Pfam" id="PF01177">
    <property type="entry name" value="Asp_Glu_race"/>
    <property type="match status" value="1"/>
</dbReference>
<evidence type="ECO:0000256" key="8">
    <source>
        <dbReference type="HAMAP-Rule" id="MF_00258"/>
    </source>
</evidence>
<dbReference type="PANTHER" id="PTHR21198">
    <property type="entry name" value="GLUTAMATE RACEMASE"/>
    <property type="match status" value="1"/>
</dbReference>
<feature type="active site" description="Proton donor/acceptor" evidence="8">
    <location>
        <position position="73"/>
    </location>
</feature>
<evidence type="ECO:0000256" key="5">
    <source>
        <dbReference type="ARBA" id="ARBA00023235"/>
    </source>
</evidence>
<evidence type="ECO:0000256" key="3">
    <source>
        <dbReference type="ARBA" id="ARBA00022960"/>
    </source>
</evidence>
<dbReference type="NCBIfam" id="NF002035">
    <property type="entry name" value="PRK00865.1-3"/>
    <property type="match status" value="1"/>
</dbReference>
<dbReference type="GO" id="GO:0042802">
    <property type="term" value="F:identical protein binding"/>
    <property type="evidence" value="ECO:0007669"/>
    <property type="project" value="UniProtKB-ARBA"/>
</dbReference>
<dbReference type="RefSeq" id="WP_054701425.1">
    <property type="nucleotide sequence ID" value="NZ_AZEE01000030.1"/>
</dbReference>
<dbReference type="PROSITE" id="PS00923">
    <property type="entry name" value="ASP_GLU_RACEMASE_1"/>
    <property type="match status" value="1"/>
</dbReference>
<dbReference type="UniPathway" id="UPA00219"/>
<dbReference type="Gene3D" id="3.40.50.1860">
    <property type="match status" value="2"/>
</dbReference>
<comment type="similarity">
    <text evidence="8">Belongs to the aspartate/glutamate racemases family.</text>
</comment>
<dbReference type="GO" id="GO:0008881">
    <property type="term" value="F:glutamate racemase activity"/>
    <property type="evidence" value="ECO:0007669"/>
    <property type="project" value="UniProtKB-UniRule"/>
</dbReference>
<keyword evidence="10" id="KW-1185">Reference proteome</keyword>
<dbReference type="InterPro" id="IPR018187">
    <property type="entry name" value="Asp/Glu_racemase_AS_1"/>
</dbReference>
<comment type="catalytic activity">
    <reaction evidence="1 8">
        <text>L-glutamate = D-glutamate</text>
        <dbReference type="Rhea" id="RHEA:12813"/>
        <dbReference type="ChEBI" id="CHEBI:29985"/>
        <dbReference type="ChEBI" id="CHEBI:29986"/>
        <dbReference type="EC" id="5.1.1.3"/>
    </reaction>
</comment>
<keyword evidence="5 8" id="KW-0413">Isomerase</keyword>
<evidence type="ECO:0000256" key="6">
    <source>
        <dbReference type="ARBA" id="ARBA00023316"/>
    </source>
</evidence>
<feature type="active site" description="Proton donor/acceptor" evidence="8">
    <location>
        <position position="184"/>
    </location>
</feature>
<reference evidence="9 10" key="1">
    <citation type="journal article" date="2015" name="Genome Announc.">
        <title>Expanding the biotechnology potential of lactobacilli through comparative genomics of 213 strains and associated genera.</title>
        <authorList>
            <person name="Sun Z."/>
            <person name="Harris H.M."/>
            <person name="McCann A."/>
            <person name="Guo C."/>
            <person name="Argimon S."/>
            <person name="Zhang W."/>
            <person name="Yang X."/>
            <person name="Jeffery I.B."/>
            <person name="Cooney J.C."/>
            <person name="Kagawa T.F."/>
            <person name="Liu W."/>
            <person name="Song Y."/>
            <person name="Salvetti E."/>
            <person name="Wrobel A."/>
            <person name="Rasinkangas P."/>
            <person name="Parkhill J."/>
            <person name="Rea M.C."/>
            <person name="O'Sullivan O."/>
            <person name="Ritari J."/>
            <person name="Douillard F.P."/>
            <person name="Paul Ross R."/>
            <person name="Yang R."/>
            <person name="Briner A.E."/>
            <person name="Felis G.E."/>
            <person name="de Vos W.M."/>
            <person name="Barrangou R."/>
            <person name="Klaenhammer T.R."/>
            <person name="Caufield P.W."/>
            <person name="Cui Y."/>
            <person name="Zhang H."/>
            <person name="O'Toole P.W."/>
        </authorList>
    </citation>
    <scope>NUCLEOTIDE SEQUENCE [LARGE SCALE GENOMIC DNA]</scope>
    <source>
        <strain evidence="9 10">DSM 19909</strain>
    </source>
</reference>
<dbReference type="HAMAP" id="MF_00258">
    <property type="entry name" value="Glu_racemase"/>
    <property type="match status" value="1"/>
</dbReference>
<keyword evidence="3 8" id="KW-0133">Cell shape</keyword>
<proteinExistence type="inferred from homology"/>
<comment type="function">
    <text evidence="8">Provides the (R)-glutamate required for cell wall biosynthesis.</text>
</comment>
<feature type="binding site" evidence="8">
    <location>
        <begin position="185"/>
        <end position="186"/>
    </location>
    <ligand>
        <name>substrate</name>
    </ligand>
</feature>